<keyword evidence="3" id="KW-1185">Reference proteome</keyword>
<feature type="compositionally biased region" description="Polar residues" evidence="1">
    <location>
        <begin position="46"/>
        <end position="55"/>
    </location>
</feature>
<protein>
    <submittedName>
        <fullName evidence="2">Uncharacterized protein</fullName>
    </submittedName>
</protein>
<evidence type="ECO:0000313" key="2">
    <source>
        <dbReference type="EMBL" id="CAL1528580.1"/>
    </source>
</evidence>
<evidence type="ECO:0000256" key="1">
    <source>
        <dbReference type="SAM" id="MobiDB-lite"/>
    </source>
</evidence>
<feature type="non-terminal residue" evidence="2">
    <location>
        <position position="131"/>
    </location>
</feature>
<sequence length="131" mass="14209">HLDNDTTIRFCGSNQENLSMESPADNYGPNVVKSSNSSNNEIRNGDGQSKDPQNGVYSLAYCNAEDTGSDPNEFTLANKIYQDGVDSDQSQPFATYFNLNNDLKDSNPSYSNVCSVESSLGNGLQVDINPP</sequence>
<feature type="non-terminal residue" evidence="2">
    <location>
        <position position="1"/>
    </location>
</feature>
<gene>
    <name evidence="2" type="ORF">GSLYS_00002750001</name>
</gene>
<accession>A0AAV2H5Z3</accession>
<organism evidence="2 3">
    <name type="scientific">Lymnaea stagnalis</name>
    <name type="common">Great pond snail</name>
    <name type="synonym">Helix stagnalis</name>
    <dbReference type="NCBI Taxonomy" id="6523"/>
    <lineage>
        <taxon>Eukaryota</taxon>
        <taxon>Metazoa</taxon>
        <taxon>Spiralia</taxon>
        <taxon>Lophotrochozoa</taxon>
        <taxon>Mollusca</taxon>
        <taxon>Gastropoda</taxon>
        <taxon>Heterobranchia</taxon>
        <taxon>Euthyneura</taxon>
        <taxon>Panpulmonata</taxon>
        <taxon>Hygrophila</taxon>
        <taxon>Lymnaeoidea</taxon>
        <taxon>Lymnaeidae</taxon>
        <taxon>Lymnaea</taxon>
    </lineage>
</organism>
<name>A0AAV2H5Z3_LYMST</name>
<proteinExistence type="predicted"/>
<feature type="region of interest" description="Disordered" evidence="1">
    <location>
        <begin position="1"/>
        <end position="55"/>
    </location>
</feature>
<feature type="compositionally biased region" description="Low complexity" evidence="1">
    <location>
        <begin position="30"/>
        <end position="40"/>
    </location>
</feature>
<comment type="caution">
    <text evidence="2">The sequence shown here is derived from an EMBL/GenBank/DDBJ whole genome shotgun (WGS) entry which is preliminary data.</text>
</comment>
<dbReference type="EMBL" id="CAXITT010000034">
    <property type="protein sequence ID" value="CAL1528580.1"/>
    <property type="molecule type" value="Genomic_DNA"/>
</dbReference>
<evidence type="ECO:0000313" key="3">
    <source>
        <dbReference type="Proteomes" id="UP001497497"/>
    </source>
</evidence>
<reference evidence="2 3" key="1">
    <citation type="submission" date="2024-04" db="EMBL/GenBank/DDBJ databases">
        <authorList>
            <consortium name="Genoscope - CEA"/>
            <person name="William W."/>
        </authorList>
    </citation>
    <scope>NUCLEOTIDE SEQUENCE [LARGE SCALE GENOMIC DNA]</scope>
</reference>
<dbReference type="Proteomes" id="UP001497497">
    <property type="component" value="Unassembled WGS sequence"/>
</dbReference>
<dbReference type="AlphaFoldDB" id="A0AAV2H5Z3"/>